<feature type="domain" description="ABC transporter" evidence="10">
    <location>
        <begin position="27"/>
        <end position="265"/>
    </location>
</feature>
<dbReference type="eggNOG" id="COG0600">
    <property type="taxonomic scope" value="Bacteria"/>
</dbReference>
<sequence>MSAQDVETVRPASHPGEQPPQPVPPKLELVGVDKEFRTRRAYTHALADINLSISDGEFVSVIGRSGCGKTTLLRMLAGLLAPTTGQILIEGRSLWNGTRVDTSVVSQLGVVFQEANLFPWYSVADNIALPLKLRGDPKTTRHHRAHELAELVGLAGYEKAYPRELSGGMRQRVAIARALSTHPTLLLMDEPFGALDALTRERMNLELQRITQAAHATVVFITHDITEAVFLGDRVIQLTPDPAASPTPKPSPSPDPATSTSKPNPPSAPSPATSATPSTARTNHDQPTPDQTPPLDHHPPAPPHPLHHLGPLRPPQQPLRTRPPRPLTVLATLTDLATDPQTWHHAQITATETLTGFTIALATGITTGAILGKIPWMERSLRPIIVASQVIPKVALIPLFVIWFGFGMTSKIIMAAMLAFFPIMLNVQLGVRSVQPGQHDVMKTLNANRWQTFTHLELKSTLPYVFTGMEVGIVFAIIGTIVGEYLGGNEGLGYLIVRTLNELNAPALFAVIILLSTLGLTLYFLINTLKRFFIPWHESVYQHDLNA</sequence>
<dbReference type="InterPro" id="IPR003593">
    <property type="entry name" value="AAA+_ATPase"/>
</dbReference>
<dbReference type="InterPro" id="IPR017871">
    <property type="entry name" value="ABC_transporter-like_CS"/>
</dbReference>
<dbReference type="PANTHER" id="PTHR42788">
    <property type="entry name" value="TAURINE IMPORT ATP-BINDING PROTEIN-RELATED"/>
    <property type="match status" value="1"/>
</dbReference>
<evidence type="ECO:0000256" key="9">
    <source>
        <dbReference type="SAM" id="MobiDB-lite"/>
    </source>
</evidence>
<dbReference type="PROSITE" id="PS00211">
    <property type="entry name" value="ABC_TRANSPORTER_1"/>
    <property type="match status" value="1"/>
</dbReference>
<dbReference type="PROSITE" id="PS50893">
    <property type="entry name" value="ABC_TRANSPORTER_2"/>
    <property type="match status" value="1"/>
</dbReference>
<keyword evidence="5" id="KW-0067">ATP-binding</keyword>
<dbReference type="InterPro" id="IPR000515">
    <property type="entry name" value="MetI-like"/>
</dbReference>
<evidence type="ECO:0000259" key="10">
    <source>
        <dbReference type="PROSITE" id="PS50893"/>
    </source>
</evidence>
<dbReference type="SUPFAM" id="SSF161098">
    <property type="entry name" value="MetI-like"/>
    <property type="match status" value="1"/>
</dbReference>
<dbReference type="PROSITE" id="PS50928">
    <property type="entry name" value="ABC_TM1"/>
    <property type="match status" value="1"/>
</dbReference>
<evidence type="ECO:0000313" key="13">
    <source>
        <dbReference type="Proteomes" id="UP000004926"/>
    </source>
</evidence>
<feature type="transmembrane region" description="Helical" evidence="8">
    <location>
        <begin position="464"/>
        <end position="487"/>
    </location>
</feature>
<evidence type="ECO:0000259" key="11">
    <source>
        <dbReference type="PROSITE" id="PS50928"/>
    </source>
</evidence>
<dbReference type="GO" id="GO:0016887">
    <property type="term" value="F:ATP hydrolysis activity"/>
    <property type="evidence" value="ECO:0007669"/>
    <property type="project" value="InterPro"/>
</dbReference>
<evidence type="ECO:0000256" key="7">
    <source>
        <dbReference type="ARBA" id="ARBA00023136"/>
    </source>
</evidence>
<feature type="domain" description="ABC transmembrane type-1" evidence="11">
    <location>
        <begin position="346"/>
        <end position="526"/>
    </location>
</feature>
<dbReference type="Pfam" id="PF00005">
    <property type="entry name" value="ABC_tran"/>
    <property type="match status" value="1"/>
</dbReference>
<dbReference type="Gene3D" id="1.10.3720.10">
    <property type="entry name" value="MetI-like"/>
    <property type="match status" value="1"/>
</dbReference>
<evidence type="ECO:0000256" key="8">
    <source>
        <dbReference type="RuleBase" id="RU363032"/>
    </source>
</evidence>
<dbReference type="InterPro" id="IPR050166">
    <property type="entry name" value="ABC_transporter_ATP-bind"/>
</dbReference>
<accession>H5WYQ9</accession>
<dbReference type="CDD" id="cd06261">
    <property type="entry name" value="TM_PBP2"/>
    <property type="match status" value="1"/>
</dbReference>
<dbReference type="Gene3D" id="3.40.50.300">
    <property type="entry name" value="P-loop containing nucleotide triphosphate hydrolases"/>
    <property type="match status" value="1"/>
</dbReference>
<dbReference type="GO" id="GO:0055085">
    <property type="term" value="P:transmembrane transport"/>
    <property type="evidence" value="ECO:0007669"/>
    <property type="project" value="InterPro"/>
</dbReference>
<evidence type="ECO:0000256" key="3">
    <source>
        <dbReference type="ARBA" id="ARBA00022692"/>
    </source>
</evidence>
<keyword evidence="13" id="KW-1185">Reference proteome</keyword>
<evidence type="ECO:0000313" key="12">
    <source>
        <dbReference type="EMBL" id="EHR50724.1"/>
    </source>
</evidence>
<dbReference type="STRING" id="882083.SacmaDRAFT_2480"/>
<dbReference type="Proteomes" id="UP000004926">
    <property type="component" value="Chromosome"/>
</dbReference>
<evidence type="ECO:0000256" key="5">
    <source>
        <dbReference type="ARBA" id="ARBA00022840"/>
    </source>
</evidence>
<keyword evidence="3 8" id="KW-0812">Transmembrane</keyword>
<dbReference type="PANTHER" id="PTHR42788:SF13">
    <property type="entry name" value="ALIPHATIC SULFONATES IMPORT ATP-BINDING PROTEIN SSUB"/>
    <property type="match status" value="1"/>
</dbReference>
<reference evidence="12 13" key="1">
    <citation type="journal article" date="2012" name="Stand. Genomic Sci.">
        <title>Genome sequence of the ocean sediment bacterium Saccharomonospora marina type strain (XMU15(T)).</title>
        <authorList>
            <person name="Klenk H.P."/>
            <person name="Lu M."/>
            <person name="Lucas S."/>
            <person name="Lapidus A."/>
            <person name="Copeland A."/>
            <person name="Pitluck S."/>
            <person name="Goodwin L.A."/>
            <person name="Han C."/>
            <person name="Tapia R."/>
            <person name="Brambilla E.M."/>
            <person name="Potter G."/>
            <person name="Land M."/>
            <person name="Ivanova N."/>
            <person name="Rohde M."/>
            <person name="Goker M."/>
            <person name="Detter J.C."/>
            <person name="Li W.J."/>
            <person name="Kyrpides N.C."/>
            <person name="Woyke T."/>
        </authorList>
    </citation>
    <scope>NUCLEOTIDE SEQUENCE [LARGE SCALE GENOMIC DNA]</scope>
    <source>
        <strain evidence="12 13">XMU15</strain>
    </source>
</reference>
<protein>
    <submittedName>
        <fullName evidence="12">ABC-type nitrate/sulfonate/bicarbonate transport system, ATPase component</fullName>
    </submittedName>
</protein>
<feature type="transmembrane region" description="Helical" evidence="8">
    <location>
        <begin position="507"/>
        <end position="526"/>
    </location>
</feature>
<feature type="transmembrane region" description="Helical" evidence="8">
    <location>
        <begin position="412"/>
        <end position="431"/>
    </location>
</feature>
<dbReference type="InterPro" id="IPR003439">
    <property type="entry name" value="ABC_transporter-like_ATP-bd"/>
</dbReference>
<evidence type="ECO:0000256" key="4">
    <source>
        <dbReference type="ARBA" id="ARBA00022741"/>
    </source>
</evidence>
<comment type="similarity">
    <text evidence="8">Belongs to the binding-protein-dependent transport system permease family.</text>
</comment>
<proteinExistence type="inferred from homology"/>
<feature type="region of interest" description="Disordered" evidence="9">
    <location>
        <begin position="1"/>
        <end position="26"/>
    </location>
</feature>
<feature type="transmembrane region" description="Helical" evidence="8">
    <location>
        <begin position="354"/>
        <end position="372"/>
    </location>
</feature>
<dbReference type="HOGENOM" id="CLU_036892_0_0_11"/>
<dbReference type="SMART" id="SM00382">
    <property type="entry name" value="AAA"/>
    <property type="match status" value="1"/>
</dbReference>
<evidence type="ECO:0000256" key="6">
    <source>
        <dbReference type="ARBA" id="ARBA00022989"/>
    </source>
</evidence>
<dbReference type="eggNOG" id="COG1116">
    <property type="taxonomic scope" value="Bacteria"/>
</dbReference>
<dbReference type="EMBL" id="CM001439">
    <property type="protein sequence ID" value="EHR50724.1"/>
    <property type="molecule type" value="Genomic_DNA"/>
</dbReference>
<dbReference type="AlphaFoldDB" id="H5WYQ9"/>
<feature type="compositionally biased region" description="Low complexity" evidence="9">
    <location>
        <begin position="270"/>
        <end position="289"/>
    </location>
</feature>
<comment type="subcellular location">
    <subcellularLocation>
        <location evidence="8">Cell membrane</location>
        <topology evidence="8">Multi-pass membrane protein</topology>
    </subcellularLocation>
    <subcellularLocation>
        <location evidence="1">Membrane</location>
        <topology evidence="1">Multi-pass membrane protein</topology>
    </subcellularLocation>
</comment>
<keyword evidence="4" id="KW-0547">Nucleotide-binding</keyword>
<feature type="transmembrane region" description="Helical" evidence="8">
    <location>
        <begin position="384"/>
        <end position="406"/>
    </location>
</feature>
<dbReference type="GO" id="GO:0005524">
    <property type="term" value="F:ATP binding"/>
    <property type="evidence" value="ECO:0007669"/>
    <property type="project" value="UniProtKB-KW"/>
</dbReference>
<dbReference type="GO" id="GO:0005886">
    <property type="term" value="C:plasma membrane"/>
    <property type="evidence" value="ECO:0007669"/>
    <property type="project" value="UniProtKB-SubCell"/>
</dbReference>
<feature type="compositionally biased region" description="Pro residues" evidence="9">
    <location>
        <begin position="243"/>
        <end position="255"/>
    </location>
</feature>
<feature type="region of interest" description="Disordered" evidence="9">
    <location>
        <begin position="240"/>
        <end position="324"/>
    </location>
</feature>
<keyword evidence="2 8" id="KW-0813">Transport</keyword>
<dbReference type="SUPFAM" id="SSF52540">
    <property type="entry name" value="P-loop containing nucleoside triphosphate hydrolases"/>
    <property type="match status" value="1"/>
</dbReference>
<dbReference type="Pfam" id="PF00528">
    <property type="entry name" value="BPD_transp_1"/>
    <property type="match status" value="1"/>
</dbReference>
<dbReference type="CDD" id="cd03293">
    <property type="entry name" value="ABC_NrtD_SsuB_transporters"/>
    <property type="match status" value="1"/>
</dbReference>
<keyword evidence="6 8" id="KW-1133">Transmembrane helix</keyword>
<name>H5WYQ9_9PSEU</name>
<dbReference type="InterPro" id="IPR027417">
    <property type="entry name" value="P-loop_NTPase"/>
</dbReference>
<evidence type="ECO:0000256" key="2">
    <source>
        <dbReference type="ARBA" id="ARBA00022448"/>
    </source>
</evidence>
<gene>
    <name evidence="12" type="ORF">SacmaDRAFT_2480</name>
</gene>
<evidence type="ECO:0000256" key="1">
    <source>
        <dbReference type="ARBA" id="ARBA00004141"/>
    </source>
</evidence>
<dbReference type="RefSeq" id="WP_009154109.1">
    <property type="nucleotide sequence ID" value="NZ_CM001439.1"/>
</dbReference>
<dbReference type="InterPro" id="IPR035906">
    <property type="entry name" value="MetI-like_sf"/>
</dbReference>
<keyword evidence="7 8" id="KW-0472">Membrane</keyword>
<organism evidence="12 13">
    <name type="scientific">Saccharomonospora marina XMU15</name>
    <dbReference type="NCBI Taxonomy" id="882083"/>
    <lineage>
        <taxon>Bacteria</taxon>
        <taxon>Bacillati</taxon>
        <taxon>Actinomycetota</taxon>
        <taxon>Actinomycetes</taxon>
        <taxon>Pseudonocardiales</taxon>
        <taxon>Pseudonocardiaceae</taxon>
        <taxon>Saccharomonospora</taxon>
    </lineage>
</organism>